<dbReference type="PRINTS" id="PR00348">
    <property type="entry name" value="UBIQUITIN"/>
</dbReference>
<dbReference type="PANTHER" id="PTHR10666">
    <property type="entry name" value="UBIQUITIN"/>
    <property type="match status" value="1"/>
</dbReference>
<sequence length="435" mass="47111">MVIKPSEPLALELKADHILVNKDLKISFHRTVRVPDNHKTSALPPDLGSFPLQPISGITQQLPLDMASKGGIFFPMYQSEAMWIKFSQSCRENYAIRVYLGGVNAISGALATGTVMNQSGRQNKQDYLVVPGQRWLDGIADSNGSVRQFVAMHAGSEYSVEAQVSGQDAVGGLQIEVTPYTANSRGRPFGQVSVSQQVSPKFDDGLDSEFEVTVRTLTGKVLVIVTSSLDTVDILKRKIAALEWIPPDQQRLIYAGKRLEDGRTLGDQGITAAATLYLTLRLRGGGHAVLPLAVAAGGSIEQVIHPDRNNSELLARHTTVFNVQILNSVLYEHVTGNLPPGKPLSVSEYKDYGFPFFKVYEEPSGITGKFGGVKSIGQIDGIMDGHVVPNTVALGTGDSRRKKDITQVSLLNPLGPLLSFRPRRNPAAEAATKTI</sequence>
<dbReference type="Gene3D" id="3.10.20.90">
    <property type="entry name" value="Phosphatidylinositol 3-kinase Catalytic Subunit, Chain A, domain 1"/>
    <property type="match status" value="1"/>
</dbReference>
<dbReference type="InterPro" id="IPR029071">
    <property type="entry name" value="Ubiquitin-like_domsf"/>
</dbReference>
<dbReference type="SMART" id="SM00213">
    <property type="entry name" value="UBQ"/>
    <property type="match status" value="1"/>
</dbReference>
<dbReference type="SUPFAM" id="SSF54236">
    <property type="entry name" value="Ubiquitin-like"/>
    <property type="match status" value="1"/>
</dbReference>
<protein>
    <submittedName>
        <fullName evidence="2">Putative ubiquitin family protein-2</fullName>
    </submittedName>
</protein>
<dbReference type="InterPro" id="IPR019956">
    <property type="entry name" value="Ubiquitin_dom"/>
</dbReference>
<dbReference type="EMBL" id="PTQR01000092">
    <property type="protein sequence ID" value="TKX20298.1"/>
    <property type="molecule type" value="Genomic_DNA"/>
</dbReference>
<dbReference type="PROSITE" id="PS00299">
    <property type="entry name" value="UBIQUITIN_1"/>
    <property type="match status" value="1"/>
</dbReference>
<reference evidence="2 3" key="1">
    <citation type="submission" date="2018-02" db="EMBL/GenBank/DDBJ databases">
        <title>Draft genome sequences of Elsinoe sp., causing black scab on jojoba.</title>
        <authorList>
            <person name="Stodart B."/>
            <person name="Jeffress S."/>
            <person name="Ash G."/>
            <person name="Arun Chinnappa K."/>
        </authorList>
    </citation>
    <scope>NUCLEOTIDE SEQUENCE [LARGE SCALE GENOMIC DNA]</scope>
    <source>
        <strain evidence="2 3">Hillstone_2</strain>
    </source>
</reference>
<name>A0A4U7AQ47_9PEZI</name>
<feature type="domain" description="Ubiquitin-like" evidence="1">
    <location>
        <begin position="210"/>
        <end position="285"/>
    </location>
</feature>
<evidence type="ECO:0000259" key="1">
    <source>
        <dbReference type="PROSITE" id="PS50053"/>
    </source>
</evidence>
<dbReference type="Pfam" id="PF00240">
    <property type="entry name" value="ubiquitin"/>
    <property type="match status" value="1"/>
</dbReference>
<dbReference type="AlphaFoldDB" id="A0A4U7AQ47"/>
<dbReference type="InterPro" id="IPR019954">
    <property type="entry name" value="Ubiquitin_CS"/>
</dbReference>
<organism evidence="2 3">
    <name type="scientific">Elsinoe australis</name>
    <dbReference type="NCBI Taxonomy" id="40998"/>
    <lineage>
        <taxon>Eukaryota</taxon>
        <taxon>Fungi</taxon>
        <taxon>Dikarya</taxon>
        <taxon>Ascomycota</taxon>
        <taxon>Pezizomycotina</taxon>
        <taxon>Dothideomycetes</taxon>
        <taxon>Dothideomycetidae</taxon>
        <taxon>Myriangiales</taxon>
        <taxon>Elsinoaceae</taxon>
        <taxon>Elsinoe</taxon>
    </lineage>
</organism>
<dbReference type="InterPro" id="IPR000626">
    <property type="entry name" value="Ubiquitin-like_dom"/>
</dbReference>
<evidence type="ECO:0000313" key="2">
    <source>
        <dbReference type="EMBL" id="TKX20298.1"/>
    </source>
</evidence>
<accession>A0A4U7AQ47</accession>
<dbReference type="InterPro" id="IPR050158">
    <property type="entry name" value="Ubiquitin_ubiquitin-like"/>
</dbReference>
<dbReference type="Proteomes" id="UP000308133">
    <property type="component" value="Unassembled WGS sequence"/>
</dbReference>
<evidence type="ECO:0000313" key="3">
    <source>
        <dbReference type="Proteomes" id="UP000308133"/>
    </source>
</evidence>
<proteinExistence type="predicted"/>
<dbReference type="PROSITE" id="PS50053">
    <property type="entry name" value="UBIQUITIN_2"/>
    <property type="match status" value="1"/>
</dbReference>
<gene>
    <name evidence="2" type="ORF">C1H76_7513</name>
</gene>
<comment type="caution">
    <text evidence="2">The sequence shown here is derived from an EMBL/GenBank/DDBJ whole genome shotgun (WGS) entry which is preliminary data.</text>
</comment>